<reference evidence="1" key="1">
    <citation type="journal article" date="2020" name="Phytopathology">
        <title>Genome Sequence Resources of Colletotrichum truncatum, C. plurivorum, C. musicola, and C. sojae: Four Species Pathogenic to Soybean (Glycine max).</title>
        <authorList>
            <person name="Rogerio F."/>
            <person name="Boufleur T.R."/>
            <person name="Ciampi-Guillardi M."/>
            <person name="Sukno S.A."/>
            <person name="Thon M.R."/>
            <person name="Massola Junior N.S."/>
            <person name="Baroncelli R."/>
        </authorList>
    </citation>
    <scope>NUCLEOTIDE SEQUENCE</scope>
    <source>
        <strain evidence="1">LFN00145</strain>
    </source>
</reference>
<evidence type="ECO:0000313" key="2">
    <source>
        <dbReference type="Proteomes" id="UP000654918"/>
    </source>
</evidence>
<dbReference type="AlphaFoldDB" id="A0A8H6N8Q6"/>
<comment type="caution">
    <text evidence="1">The sequence shown here is derived from an EMBL/GenBank/DDBJ whole genome shotgun (WGS) entry which is preliminary data.</text>
</comment>
<proteinExistence type="predicted"/>
<keyword evidence="2" id="KW-1185">Reference proteome</keyword>
<organism evidence="1 2">
    <name type="scientific">Colletotrichum plurivorum</name>
    <dbReference type="NCBI Taxonomy" id="2175906"/>
    <lineage>
        <taxon>Eukaryota</taxon>
        <taxon>Fungi</taxon>
        <taxon>Dikarya</taxon>
        <taxon>Ascomycota</taxon>
        <taxon>Pezizomycotina</taxon>
        <taxon>Sordariomycetes</taxon>
        <taxon>Hypocreomycetidae</taxon>
        <taxon>Glomerellales</taxon>
        <taxon>Glomerellaceae</taxon>
        <taxon>Colletotrichum</taxon>
        <taxon>Colletotrichum orchidearum species complex</taxon>
    </lineage>
</organism>
<dbReference type="Proteomes" id="UP000654918">
    <property type="component" value="Unassembled WGS sequence"/>
</dbReference>
<name>A0A8H6N8Q6_9PEZI</name>
<accession>A0A8H6N8Q6</accession>
<gene>
    <name evidence="1" type="ORF">CPLU01_11354</name>
</gene>
<dbReference type="EMBL" id="WIGO01000210">
    <property type="protein sequence ID" value="KAF6823561.1"/>
    <property type="molecule type" value="Genomic_DNA"/>
</dbReference>
<sequence length="220" mass="24321">MCYTIIELYSDCRCLYYKHDIDKCASSGRPGHAVQKRTILVDYACSAHSPDLLSASTSEKVAADGTARRKLQLKPRPAVSRLNVAPCHATISKDFTAGEGARRAELFAFFGQRLRGSRWTGAGLGRSGDTRAPCVGVPPQRVNYIPRNTVPTEQVEFGSDLGLELPITNKLFLGSPLLERDWRQIRHEFPFDDDTKLSVSVGITGVIPLMRAYSNGHDLR</sequence>
<protein>
    <submittedName>
        <fullName evidence="1">Uncharacterized protein</fullName>
    </submittedName>
</protein>
<evidence type="ECO:0000313" key="1">
    <source>
        <dbReference type="EMBL" id="KAF6823561.1"/>
    </source>
</evidence>